<dbReference type="InterPro" id="IPR020598">
    <property type="entry name" value="rRNA_Ade_methylase_Trfase_N"/>
</dbReference>
<dbReference type="PANTHER" id="PTHR11579:SF18">
    <property type="entry name" value="PROTEIN-L-ISOASPARTATE O-METHYLTRANSFERASE"/>
    <property type="match status" value="1"/>
</dbReference>
<evidence type="ECO:0000256" key="6">
    <source>
        <dbReference type="ARBA" id="ARBA00030757"/>
    </source>
</evidence>
<dbReference type="Proteomes" id="UP001432180">
    <property type="component" value="Chromosome"/>
</dbReference>
<keyword evidence="5" id="KW-0949">S-adenosyl-L-methionine</keyword>
<dbReference type="RefSeq" id="WP_328984601.1">
    <property type="nucleotide sequence ID" value="NZ_CP121472.1"/>
</dbReference>
<dbReference type="InterPro" id="IPR029063">
    <property type="entry name" value="SAM-dependent_MTases_sf"/>
</dbReference>
<evidence type="ECO:0000313" key="9">
    <source>
        <dbReference type="Proteomes" id="UP001432180"/>
    </source>
</evidence>
<name>A0ABZ0SCV9_9GAMM</name>
<protein>
    <recommendedName>
        <fullName evidence="2">Protein-L-isoaspartate O-methyltransferase</fullName>
    </recommendedName>
    <alternativeName>
        <fullName evidence="6">Protein L-isoaspartyl methyltransferase</fullName>
    </alternativeName>
</protein>
<evidence type="ECO:0000256" key="4">
    <source>
        <dbReference type="ARBA" id="ARBA00022679"/>
    </source>
</evidence>
<dbReference type="Gene3D" id="3.40.50.150">
    <property type="entry name" value="Vaccinia Virus protein VP39"/>
    <property type="match status" value="1"/>
</dbReference>
<keyword evidence="9" id="KW-1185">Reference proteome</keyword>
<dbReference type="InterPro" id="IPR000682">
    <property type="entry name" value="PCMT"/>
</dbReference>
<evidence type="ECO:0000259" key="7">
    <source>
        <dbReference type="SMART" id="SM00650"/>
    </source>
</evidence>
<sequence length="224" mass="24544">MTTDFERARFNMIEQQVRPWQVLDAKVLDIMGGMPRERFVPDAYQGLAYADIEIPIGALPSQRMLAPKIVGRLLQALRLESTDRVYEIGTGTGYVTACLAQLGEAVHSVDIDPDLADQARERLIAEGTVGRIEIRALDAFAADSEAAPFAAIAVTGSLPTEEPLNRLREQLLAGGRLFAFVGEAPVMEAVLITRVGRGGYRRESLFETCVPPLENAPRVDAFVF</sequence>
<organism evidence="8 9">
    <name type="scientific">Thiorhodovibrio winogradskyi</name>
    <dbReference type="NCBI Taxonomy" id="77007"/>
    <lineage>
        <taxon>Bacteria</taxon>
        <taxon>Pseudomonadati</taxon>
        <taxon>Pseudomonadota</taxon>
        <taxon>Gammaproteobacteria</taxon>
        <taxon>Chromatiales</taxon>
        <taxon>Chromatiaceae</taxon>
        <taxon>Thiorhodovibrio</taxon>
    </lineage>
</organism>
<dbReference type="Pfam" id="PF01135">
    <property type="entry name" value="PCMT"/>
    <property type="match status" value="1"/>
</dbReference>
<evidence type="ECO:0000256" key="1">
    <source>
        <dbReference type="ARBA" id="ARBA00005369"/>
    </source>
</evidence>
<dbReference type="SMART" id="SM00650">
    <property type="entry name" value="rADc"/>
    <property type="match status" value="1"/>
</dbReference>
<reference evidence="8 9" key="1">
    <citation type="journal article" date="2023" name="Microorganisms">
        <title>Thiorhodovibrio frisius and Trv. litoralis spp. nov., Two Novel Members from a Clade of Fastidious Purple Sulfur Bacteria That Exhibit Unique Red-Shifted Light-Harvesting Capabilities.</title>
        <authorList>
            <person name="Methner A."/>
            <person name="Kuzyk S.B."/>
            <person name="Petersen J."/>
            <person name="Bauer S."/>
            <person name="Brinkmann H."/>
            <person name="Sichau K."/>
            <person name="Wanner G."/>
            <person name="Wolf J."/>
            <person name="Neumann-Schaal M."/>
            <person name="Henke P."/>
            <person name="Tank M."/>
            <person name="Sproer C."/>
            <person name="Bunk B."/>
            <person name="Overmann J."/>
        </authorList>
    </citation>
    <scope>NUCLEOTIDE SEQUENCE [LARGE SCALE GENOMIC DNA]</scope>
    <source>
        <strain evidence="8 9">DSM 6702</strain>
    </source>
</reference>
<keyword evidence="4 8" id="KW-0808">Transferase</keyword>
<feature type="domain" description="Ribosomal RNA adenine methylase transferase N-terminal" evidence="7">
    <location>
        <begin position="69"/>
        <end position="203"/>
    </location>
</feature>
<evidence type="ECO:0000256" key="3">
    <source>
        <dbReference type="ARBA" id="ARBA00022603"/>
    </source>
</evidence>
<dbReference type="SUPFAM" id="SSF53335">
    <property type="entry name" value="S-adenosyl-L-methionine-dependent methyltransferases"/>
    <property type="match status" value="1"/>
</dbReference>
<evidence type="ECO:0000256" key="2">
    <source>
        <dbReference type="ARBA" id="ARBA00013346"/>
    </source>
</evidence>
<dbReference type="GO" id="GO:0004719">
    <property type="term" value="F:protein-L-isoaspartate (D-aspartate) O-methyltransferase activity"/>
    <property type="evidence" value="ECO:0007669"/>
    <property type="project" value="UniProtKB-EC"/>
</dbReference>
<dbReference type="PANTHER" id="PTHR11579">
    <property type="entry name" value="PROTEIN-L-ISOASPARTATE O-METHYLTRANSFERASE"/>
    <property type="match status" value="1"/>
</dbReference>
<dbReference type="EMBL" id="CP121472">
    <property type="protein sequence ID" value="WPL18860.1"/>
    <property type="molecule type" value="Genomic_DNA"/>
</dbReference>
<keyword evidence="3 8" id="KW-0489">Methyltransferase</keyword>
<evidence type="ECO:0000313" key="8">
    <source>
        <dbReference type="EMBL" id="WPL18860.1"/>
    </source>
</evidence>
<dbReference type="CDD" id="cd02440">
    <property type="entry name" value="AdoMet_MTases"/>
    <property type="match status" value="1"/>
</dbReference>
<dbReference type="GO" id="GO:0032259">
    <property type="term" value="P:methylation"/>
    <property type="evidence" value="ECO:0007669"/>
    <property type="project" value="UniProtKB-KW"/>
</dbReference>
<accession>A0ABZ0SCV9</accession>
<proteinExistence type="inferred from homology"/>
<gene>
    <name evidence="8" type="primary">pcm_3</name>
    <name evidence="8" type="ORF">Thiowin_03951</name>
</gene>
<evidence type="ECO:0000256" key="5">
    <source>
        <dbReference type="ARBA" id="ARBA00022691"/>
    </source>
</evidence>
<comment type="similarity">
    <text evidence="1">Belongs to the methyltransferase superfamily. L-isoaspartyl/D-aspartyl protein methyltransferase family.</text>
</comment>